<evidence type="ECO:0000313" key="2">
    <source>
        <dbReference type="EMBL" id="MCZ8515050.1"/>
    </source>
</evidence>
<feature type="transmembrane region" description="Helical" evidence="1">
    <location>
        <begin position="82"/>
        <end position="106"/>
    </location>
</feature>
<keyword evidence="1" id="KW-0472">Membrane</keyword>
<feature type="transmembrane region" description="Helical" evidence="1">
    <location>
        <begin position="275"/>
        <end position="292"/>
    </location>
</feature>
<evidence type="ECO:0000256" key="1">
    <source>
        <dbReference type="SAM" id="Phobius"/>
    </source>
</evidence>
<organism evidence="2 3">
    <name type="scientific">Paenibacillus gyeongsangnamensis</name>
    <dbReference type="NCBI Taxonomy" id="3388067"/>
    <lineage>
        <taxon>Bacteria</taxon>
        <taxon>Bacillati</taxon>
        <taxon>Bacillota</taxon>
        <taxon>Bacilli</taxon>
        <taxon>Bacillales</taxon>
        <taxon>Paenibacillaceae</taxon>
        <taxon>Paenibacillus</taxon>
    </lineage>
</organism>
<keyword evidence="3" id="KW-1185">Reference proteome</keyword>
<dbReference type="Proteomes" id="UP001527882">
    <property type="component" value="Unassembled WGS sequence"/>
</dbReference>
<keyword evidence="1" id="KW-0812">Transmembrane</keyword>
<evidence type="ECO:0000313" key="3">
    <source>
        <dbReference type="Proteomes" id="UP001527882"/>
    </source>
</evidence>
<feature type="transmembrane region" description="Helical" evidence="1">
    <location>
        <begin position="12"/>
        <end position="30"/>
    </location>
</feature>
<keyword evidence="1" id="KW-1133">Transmembrane helix</keyword>
<feature type="transmembrane region" description="Helical" evidence="1">
    <location>
        <begin position="250"/>
        <end position="268"/>
    </location>
</feature>
<feature type="transmembrane region" description="Helical" evidence="1">
    <location>
        <begin position="304"/>
        <end position="322"/>
    </location>
</feature>
<feature type="transmembrane region" description="Helical" evidence="1">
    <location>
        <begin position="42"/>
        <end position="62"/>
    </location>
</feature>
<accession>A0ABT4QEE7</accession>
<dbReference type="EMBL" id="JAQAGZ010000015">
    <property type="protein sequence ID" value="MCZ8515050.1"/>
    <property type="molecule type" value="Genomic_DNA"/>
</dbReference>
<feature type="transmembrane region" description="Helical" evidence="1">
    <location>
        <begin position="118"/>
        <end position="137"/>
    </location>
</feature>
<feature type="transmembrane region" description="Helical" evidence="1">
    <location>
        <begin position="149"/>
        <end position="170"/>
    </location>
</feature>
<proteinExistence type="predicted"/>
<name>A0ABT4QEE7_9BACL</name>
<sequence length="327" mass="36687">MSPIKHREHLITMLFATWLILGVFVDGFHHNHGDVDSFWTPWHALLYSGFLASALWIFYLVFRTKKQTEQSWKKSIPSGYGLGVLGIFVFLAGGIADMMWHLFLGIEHDVAALLSPSHLTLLVGILLIVTSPFRALWREAGEMQPFTALLSITLTFCMLSFFLWYAWAFINDLSSANALNHYLSVYRSNQLKSVLDGLEKRGVEQTLLTTALLMYPILLSLKRWKIPFGAMTFVFAVETTLMSMLEGFTYVENILLAIIAGVIGDIMIKYARSAAVVAIIVPLVLWSLYFAVVMAKGMAWAPEIWGGSIVLSSIVSFGLYQMSKPSQ</sequence>
<gene>
    <name evidence="2" type="ORF">O9H85_22025</name>
</gene>
<dbReference type="RefSeq" id="WP_269883579.1">
    <property type="nucleotide sequence ID" value="NZ_JAQAGZ010000015.1"/>
</dbReference>
<protein>
    <submittedName>
        <fullName evidence="2">Uncharacterized protein</fullName>
    </submittedName>
</protein>
<reference evidence="2 3" key="1">
    <citation type="submission" date="2022-12" db="EMBL/GenBank/DDBJ databases">
        <title>Draft genome sequence of Paenibacillus sp. dW9.</title>
        <authorList>
            <person name="Choi E.-W."/>
            <person name="Kim D.-U."/>
        </authorList>
    </citation>
    <scope>NUCLEOTIDE SEQUENCE [LARGE SCALE GENOMIC DNA]</scope>
    <source>
        <strain evidence="3">dW9</strain>
    </source>
</reference>
<comment type="caution">
    <text evidence="2">The sequence shown here is derived from an EMBL/GenBank/DDBJ whole genome shotgun (WGS) entry which is preliminary data.</text>
</comment>